<dbReference type="Proteomes" id="UP000244336">
    <property type="component" value="Chromosome 2"/>
</dbReference>
<dbReference type="OrthoDB" id="664799at2759"/>
<reference evidence="1 2" key="1">
    <citation type="submission" date="2018-04" db="EMBL/GenBank/DDBJ databases">
        <title>WGS assembly of Panicum hallii var. hallii HAL2.</title>
        <authorList>
            <person name="Lovell J."/>
            <person name="Jenkins J."/>
            <person name="Lowry D."/>
            <person name="Mamidi S."/>
            <person name="Sreedasyam A."/>
            <person name="Weng X."/>
            <person name="Barry K."/>
            <person name="Bonette J."/>
            <person name="Campitelli B."/>
            <person name="Daum C."/>
            <person name="Gordon S."/>
            <person name="Gould B."/>
            <person name="Lipzen A."/>
            <person name="MacQueen A."/>
            <person name="Palacio-Mejia J."/>
            <person name="Plott C."/>
            <person name="Shakirov E."/>
            <person name="Shu S."/>
            <person name="Yoshinaga Y."/>
            <person name="Zane M."/>
            <person name="Rokhsar D."/>
            <person name="Grimwood J."/>
            <person name="Schmutz J."/>
            <person name="Juenger T."/>
        </authorList>
    </citation>
    <scope>NUCLEOTIDE SEQUENCE [LARGE SCALE GENOMIC DNA]</scope>
    <source>
        <strain evidence="2">cv. HAL2</strain>
    </source>
</reference>
<sequence>MAEETPAAVVGRVCWLAQARFAPTVMAETDCGLRTVHGVRFCYARGAEEDDD</sequence>
<dbReference type="EMBL" id="CM009750">
    <property type="protein sequence ID" value="PUZ69157.1"/>
    <property type="molecule type" value="Genomic_DNA"/>
</dbReference>
<proteinExistence type="predicted"/>
<dbReference type="Gramene" id="PUZ69157">
    <property type="protein sequence ID" value="PUZ69157"/>
    <property type="gene ID" value="GQ55_2G086800"/>
</dbReference>
<evidence type="ECO:0000313" key="1">
    <source>
        <dbReference type="EMBL" id="PUZ69157.1"/>
    </source>
</evidence>
<evidence type="ECO:0000313" key="2">
    <source>
        <dbReference type="Proteomes" id="UP000244336"/>
    </source>
</evidence>
<name>A0A2T7EMV1_9POAL</name>
<accession>A0A2T7EMV1</accession>
<gene>
    <name evidence="1" type="ORF">GQ55_2G086800</name>
</gene>
<keyword evidence="2" id="KW-1185">Reference proteome</keyword>
<protein>
    <submittedName>
        <fullName evidence="1">Uncharacterized protein</fullName>
    </submittedName>
</protein>
<organism evidence="1 2">
    <name type="scientific">Panicum hallii var. hallii</name>
    <dbReference type="NCBI Taxonomy" id="1504633"/>
    <lineage>
        <taxon>Eukaryota</taxon>
        <taxon>Viridiplantae</taxon>
        <taxon>Streptophyta</taxon>
        <taxon>Embryophyta</taxon>
        <taxon>Tracheophyta</taxon>
        <taxon>Spermatophyta</taxon>
        <taxon>Magnoliopsida</taxon>
        <taxon>Liliopsida</taxon>
        <taxon>Poales</taxon>
        <taxon>Poaceae</taxon>
        <taxon>PACMAD clade</taxon>
        <taxon>Panicoideae</taxon>
        <taxon>Panicodae</taxon>
        <taxon>Paniceae</taxon>
        <taxon>Panicinae</taxon>
        <taxon>Panicum</taxon>
        <taxon>Panicum sect. Panicum</taxon>
    </lineage>
</organism>
<dbReference type="AlphaFoldDB" id="A0A2T7EMV1"/>